<accession>A0A0H1R320</accession>
<keyword evidence="5" id="KW-0472">Membrane</keyword>
<keyword evidence="7" id="KW-1185">Reference proteome</keyword>
<evidence type="ECO:0000256" key="1">
    <source>
        <dbReference type="ARBA" id="ARBA00004618"/>
    </source>
</evidence>
<proteinExistence type="inferred from homology"/>
<dbReference type="InterPro" id="IPR013373">
    <property type="entry name" value="Flagellin/pilin_N_arc"/>
</dbReference>
<evidence type="ECO:0000256" key="4">
    <source>
        <dbReference type="RuleBase" id="RU361282"/>
    </source>
</evidence>
<dbReference type="InterPro" id="IPR002774">
    <property type="entry name" value="Flagellin_arc-type"/>
</dbReference>
<dbReference type="EMBL" id="JXOJ01000008">
    <property type="protein sequence ID" value="KLK87172.1"/>
    <property type="molecule type" value="Genomic_DNA"/>
</dbReference>
<organism evidence="6 7">
    <name type="scientific">Methanoculleus sediminis</name>
    <dbReference type="NCBI Taxonomy" id="1550566"/>
    <lineage>
        <taxon>Archaea</taxon>
        <taxon>Methanobacteriati</taxon>
        <taxon>Methanobacteriota</taxon>
        <taxon>Stenosarchaea group</taxon>
        <taxon>Methanomicrobia</taxon>
        <taxon>Methanomicrobiales</taxon>
        <taxon>Methanomicrobiaceae</taxon>
        <taxon>Methanoculleus</taxon>
    </lineage>
</organism>
<protein>
    <recommendedName>
        <fullName evidence="4">Flagellin</fullName>
    </recommendedName>
</protein>
<dbReference type="GO" id="GO:0097589">
    <property type="term" value="C:archaeal-type flagellum"/>
    <property type="evidence" value="ECO:0007669"/>
    <property type="project" value="UniProtKB-SubCell"/>
</dbReference>
<dbReference type="NCBIfam" id="TIGR02537">
    <property type="entry name" value="arch_flag_Nterm"/>
    <property type="match status" value="1"/>
</dbReference>
<comment type="subcellular location">
    <subcellularLocation>
        <location evidence="1 4">Archaeal flagellum</location>
    </subcellularLocation>
</comment>
<gene>
    <name evidence="6" type="ORF">SZ63_11220</name>
</gene>
<dbReference type="GO" id="GO:0097588">
    <property type="term" value="P:archaeal or bacterial-type flagellum-dependent cell motility"/>
    <property type="evidence" value="ECO:0007669"/>
    <property type="project" value="InterPro"/>
</dbReference>
<comment type="similarity">
    <text evidence="2 4">Belongs to the archaeal flagellin family.</text>
</comment>
<evidence type="ECO:0000256" key="3">
    <source>
        <dbReference type="ARBA" id="ARBA00022440"/>
    </source>
</evidence>
<dbReference type="Pfam" id="PF01917">
    <property type="entry name" value="Flagellin_arch-type"/>
    <property type="match status" value="1"/>
</dbReference>
<dbReference type="PANTHER" id="PTHR35903:SF1">
    <property type="entry name" value="FLAGELLIN B1"/>
    <property type="match status" value="1"/>
</dbReference>
<dbReference type="GO" id="GO:0005198">
    <property type="term" value="F:structural molecule activity"/>
    <property type="evidence" value="ECO:0007669"/>
    <property type="project" value="InterPro"/>
</dbReference>
<keyword evidence="3 4" id="KW-0974">Archaeal flagellum</keyword>
<dbReference type="AlphaFoldDB" id="A0A0H1R320"/>
<name>A0A0H1R320_9EURY</name>
<dbReference type="OrthoDB" id="111617at2157"/>
<reference evidence="6 7" key="1">
    <citation type="journal article" date="2015" name="Int. J. Syst. Evol. Microbiol.">
        <title>Methanoculleus sediminis sp. nov., a methanogen from sediments near a submarine mud volcano.</title>
        <authorList>
            <person name="Chen S.C."/>
            <person name="Chen M.F."/>
            <person name="Lai M.C."/>
            <person name="Weng C.Y."/>
            <person name="Wu S.Y."/>
            <person name="Lin S."/>
            <person name="Yang T.F."/>
            <person name="Chen P.C."/>
        </authorList>
    </citation>
    <scope>NUCLEOTIDE SEQUENCE [LARGE SCALE GENOMIC DNA]</scope>
    <source>
        <strain evidence="6 7">S3Fa</strain>
    </source>
</reference>
<sequence>MRSLIKHDDAFTGLEAAIVLIAFIVVAAVFSYVVLGAGFFTTQKSQEVVHTGVQQASSSMEVIGNVYGVATTASENLAYVQFTVGNTAGGTALDVSKMVVSYLDGATRSPDVQFVDDEDGETLKATLIAASEAMTENPASKDEMGKWGIIEKVNANDNDVLEPGEQFVIGVSTPTTLTANTPFSVNLQPSVGAVFALQKTLPPALHRVNILY</sequence>
<keyword evidence="5" id="KW-1133">Transmembrane helix</keyword>
<evidence type="ECO:0000313" key="7">
    <source>
        <dbReference type="Proteomes" id="UP000035301"/>
    </source>
</evidence>
<dbReference type="Proteomes" id="UP000035301">
    <property type="component" value="Unassembled WGS sequence"/>
</dbReference>
<keyword evidence="5" id="KW-0812">Transmembrane</keyword>
<dbReference type="PATRIC" id="fig|1550566.3.peg.2450"/>
<evidence type="ECO:0000256" key="2">
    <source>
        <dbReference type="ARBA" id="ARBA00010256"/>
    </source>
</evidence>
<dbReference type="PANTHER" id="PTHR35903">
    <property type="entry name" value="FLAGELLIN B1"/>
    <property type="match status" value="1"/>
</dbReference>
<comment type="function">
    <text evidence="4">Flagellin is the subunit protein which polymerizes to form the filaments of archaeal flagella.</text>
</comment>
<feature type="transmembrane region" description="Helical" evidence="5">
    <location>
        <begin position="12"/>
        <end position="40"/>
    </location>
</feature>
<evidence type="ECO:0000313" key="6">
    <source>
        <dbReference type="EMBL" id="KLK87172.1"/>
    </source>
</evidence>
<dbReference type="RefSeq" id="WP_048185445.1">
    <property type="nucleotide sequence ID" value="NZ_JXOJ01000008.1"/>
</dbReference>
<comment type="caution">
    <text evidence="6">The sequence shown here is derived from an EMBL/GenBank/DDBJ whole genome shotgun (WGS) entry which is preliminary data.</text>
</comment>
<evidence type="ECO:0000256" key="5">
    <source>
        <dbReference type="SAM" id="Phobius"/>
    </source>
</evidence>